<reference evidence="3 4" key="1">
    <citation type="journal article" date="2015" name="Genome Announc.">
        <title>Genome Assemblies of Three Soil-Associated Devosia species: D. insulae, D. limi, and D. soli.</title>
        <authorList>
            <person name="Hassan Y.I."/>
            <person name="Lepp D."/>
            <person name="Zhou T."/>
        </authorList>
    </citation>
    <scope>NUCLEOTIDE SEQUENCE [LARGE SCALE GENOMIC DNA]</scope>
    <source>
        <strain evidence="3 4">DS-56</strain>
    </source>
</reference>
<dbReference type="Proteomes" id="UP000095463">
    <property type="component" value="Unassembled WGS sequence"/>
</dbReference>
<evidence type="ECO:0000313" key="4">
    <source>
        <dbReference type="Proteomes" id="UP000095463"/>
    </source>
</evidence>
<organism evidence="3 4">
    <name type="scientific">Devosia insulae DS-56</name>
    <dbReference type="NCBI Taxonomy" id="1116389"/>
    <lineage>
        <taxon>Bacteria</taxon>
        <taxon>Pseudomonadati</taxon>
        <taxon>Pseudomonadota</taxon>
        <taxon>Alphaproteobacteria</taxon>
        <taxon>Hyphomicrobiales</taxon>
        <taxon>Devosiaceae</taxon>
        <taxon>Devosia</taxon>
    </lineage>
</organism>
<proteinExistence type="predicted"/>
<evidence type="ECO:0000259" key="2">
    <source>
        <dbReference type="Pfam" id="PF12883"/>
    </source>
</evidence>
<keyword evidence="4" id="KW-1185">Reference proteome</keyword>
<keyword evidence="1" id="KW-0732">Signal</keyword>
<feature type="domain" description="DUF3828" evidence="2">
    <location>
        <begin position="41"/>
        <end position="132"/>
    </location>
</feature>
<feature type="chain" id="PRO_5009190204" description="DUF3828 domain-containing protein" evidence="1">
    <location>
        <begin position="22"/>
        <end position="152"/>
    </location>
</feature>
<accession>A0A1E5XJX8</accession>
<feature type="signal peptide" evidence="1">
    <location>
        <begin position="1"/>
        <end position="21"/>
    </location>
</feature>
<dbReference type="AlphaFoldDB" id="A0A1E5XJX8"/>
<dbReference type="InterPro" id="IPR024289">
    <property type="entry name" value="DUF3828"/>
</dbReference>
<evidence type="ECO:0000313" key="3">
    <source>
        <dbReference type="EMBL" id="OEO28900.1"/>
    </source>
</evidence>
<sequence>MDMRLLIAICALLLLGQPAFAQAFSDTKALLEALYAGYMPPNDYPPDEKPLQSERLNGLFEKDQQEANGEIGRIDFGPYINGQDYQVSDLVIGEPYIAGGKAVVKVTFRNFDTPQELGFLLVNEDGWKIDDVWGGSPDYSYDLLDILQSPLP</sequence>
<comment type="caution">
    <text evidence="3">The sequence shown here is derived from an EMBL/GenBank/DDBJ whole genome shotgun (WGS) entry which is preliminary data.</text>
</comment>
<name>A0A1E5XJX8_9HYPH</name>
<evidence type="ECO:0000256" key="1">
    <source>
        <dbReference type="SAM" id="SignalP"/>
    </source>
</evidence>
<dbReference type="EMBL" id="LAJE02000345">
    <property type="protein sequence ID" value="OEO28900.1"/>
    <property type="molecule type" value="Genomic_DNA"/>
</dbReference>
<protein>
    <recommendedName>
        <fullName evidence="2">DUF3828 domain-containing protein</fullName>
    </recommendedName>
</protein>
<gene>
    <name evidence="3" type="ORF">VW23_027870</name>
</gene>
<dbReference type="Pfam" id="PF12883">
    <property type="entry name" value="DUF3828"/>
    <property type="match status" value="1"/>
</dbReference>
<dbReference type="Gene3D" id="3.10.450.50">
    <property type="match status" value="1"/>
</dbReference>